<evidence type="ECO:0000259" key="2">
    <source>
        <dbReference type="Pfam" id="PF01323"/>
    </source>
</evidence>
<dbReference type="Proteomes" id="UP001224359">
    <property type="component" value="Unassembled WGS sequence"/>
</dbReference>
<dbReference type="SUPFAM" id="SSF52833">
    <property type="entry name" value="Thioredoxin-like"/>
    <property type="match status" value="1"/>
</dbReference>
<dbReference type="Gene3D" id="3.40.30.10">
    <property type="entry name" value="Glutaredoxin"/>
    <property type="match status" value="1"/>
</dbReference>
<dbReference type="InterPro" id="IPR036249">
    <property type="entry name" value="Thioredoxin-like_sf"/>
</dbReference>
<reference evidence="3 4" key="1">
    <citation type="submission" date="2023-07" db="EMBL/GenBank/DDBJ databases">
        <title>Genomic Encyclopedia of Type Strains, Phase IV (KMG-IV): sequencing the most valuable type-strain genomes for metagenomic binning, comparative biology and taxonomic classification.</title>
        <authorList>
            <person name="Goeker M."/>
        </authorList>
    </citation>
    <scope>NUCLEOTIDE SEQUENCE [LARGE SCALE GENOMIC DNA]</scope>
    <source>
        <strain evidence="3 4">DSM 16460</strain>
    </source>
</reference>
<name>A0ABT9VBA5_9BACI</name>
<dbReference type="InterPro" id="IPR001853">
    <property type="entry name" value="DSBA-like_thioredoxin_dom"/>
</dbReference>
<feature type="region of interest" description="Disordered" evidence="1">
    <location>
        <begin position="215"/>
        <end position="235"/>
    </location>
</feature>
<dbReference type="GO" id="GO:0016853">
    <property type="term" value="F:isomerase activity"/>
    <property type="evidence" value="ECO:0007669"/>
    <property type="project" value="UniProtKB-KW"/>
</dbReference>
<dbReference type="Pfam" id="PF01323">
    <property type="entry name" value="DSBA"/>
    <property type="match status" value="1"/>
</dbReference>
<keyword evidence="4" id="KW-1185">Reference proteome</keyword>
<comment type="caution">
    <text evidence="3">The sequence shown here is derived from an EMBL/GenBank/DDBJ whole genome shotgun (WGS) entry which is preliminary data.</text>
</comment>
<protein>
    <submittedName>
        <fullName evidence="3">DsbA family dithiol-disulfide isomerase</fullName>
    </submittedName>
</protein>
<gene>
    <name evidence="3" type="ORF">J2S77_000178</name>
</gene>
<sequence>MKVDIWSDVVCPFCYIGKRRFEQALEQFENQDDVSVAFKSFQLDPNAKPGQYQDIHEMLATKYDVPYEQGREMNQQMAQQAKEVGLTFNMDQIIPTNTLNAQRLIQFAKQEGKGNALNDSLMQAYFTEGLDMNDEEVLADRAELVGLDREEALNALQSGAYQSNVNRDIQEAGDIGVQGVPFFVFNEKYAVSGAQPVETFVEVLEKVYEEEKQEPKLQMMHTPSKTEYCDDDNCQ</sequence>
<organism evidence="3 4">
    <name type="scientific">Alkalibacillus salilacus</name>
    <dbReference type="NCBI Taxonomy" id="284582"/>
    <lineage>
        <taxon>Bacteria</taxon>
        <taxon>Bacillati</taxon>
        <taxon>Bacillota</taxon>
        <taxon>Bacilli</taxon>
        <taxon>Bacillales</taxon>
        <taxon>Bacillaceae</taxon>
        <taxon>Alkalibacillus</taxon>
    </lineage>
</organism>
<dbReference type="PANTHER" id="PTHR13887:SF41">
    <property type="entry name" value="THIOREDOXIN SUPERFAMILY PROTEIN"/>
    <property type="match status" value="1"/>
</dbReference>
<dbReference type="PANTHER" id="PTHR13887">
    <property type="entry name" value="GLUTATHIONE S-TRANSFERASE KAPPA"/>
    <property type="match status" value="1"/>
</dbReference>
<keyword evidence="3" id="KW-0413">Isomerase</keyword>
<evidence type="ECO:0000313" key="3">
    <source>
        <dbReference type="EMBL" id="MDQ0158228.1"/>
    </source>
</evidence>
<dbReference type="RefSeq" id="WP_306973768.1">
    <property type="nucleotide sequence ID" value="NZ_JAUSTQ010000001.1"/>
</dbReference>
<proteinExistence type="predicted"/>
<dbReference type="EMBL" id="JAUSTQ010000001">
    <property type="protein sequence ID" value="MDQ0158228.1"/>
    <property type="molecule type" value="Genomic_DNA"/>
</dbReference>
<accession>A0ABT9VBA5</accession>
<evidence type="ECO:0000313" key="4">
    <source>
        <dbReference type="Proteomes" id="UP001224359"/>
    </source>
</evidence>
<evidence type="ECO:0000256" key="1">
    <source>
        <dbReference type="SAM" id="MobiDB-lite"/>
    </source>
</evidence>
<feature type="domain" description="DSBA-like thioredoxin" evidence="2">
    <location>
        <begin position="3"/>
        <end position="204"/>
    </location>
</feature>
<dbReference type="CDD" id="cd03024">
    <property type="entry name" value="DsbA_FrnE"/>
    <property type="match status" value="1"/>
</dbReference>